<evidence type="ECO:0000313" key="1">
    <source>
        <dbReference type="EMBL" id="QBI96476.1"/>
    </source>
</evidence>
<dbReference type="EMBL" id="MK524490">
    <property type="protein sequence ID" value="QBI96476.1"/>
    <property type="molecule type" value="Genomic_DNA"/>
</dbReference>
<protein>
    <submittedName>
        <fullName evidence="1">Uncharacterized protein</fullName>
    </submittedName>
</protein>
<dbReference type="Proteomes" id="UP000291464">
    <property type="component" value="Segment"/>
</dbReference>
<sequence>MTVSPFTQMEIDREFRTAAAHGAADRYEIRIARVLFEVNAIEPRPANVAHALGAAARILDCGKVMPSQIRRLYGNGGLTYDLVTNAVQASA</sequence>
<reference evidence="1 2" key="1">
    <citation type="submission" date="2019-02" db="EMBL/GenBank/DDBJ databases">
        <authorList>
            <person name="Segura-Totten M."/>
            <person name="Shanks R.A."/>
            <person name="Colston L.E."/>
            <person name="Shook K.D."/>
            <person name="Corbett J.M."/>
            <person name="Lewis V.R."/>
            <person name="Arthur A.C.D."/>
            <person name="Roscher J.E."/>
            <person name="Garlena R.A."/>
            <person name="Russell D.A."/>
            <person name="Pope W.H."/>
            <person name="Jacobs-Sera D."/>
            <person name="Hatfull G.F."/>
        </authorList>
    </citation>
    <scope>NUCLEOTIDE SEQUENCE [LARGE SCALE GENOMIC DNA]</scope>
</reference>
<accession>A0A481VRL2</accession>
<organism evidence="1 2">
    <name type="scientific">Mycobacterium phage Donny</name>
    <dbReference type="NCBI Taxonomy" id="2530126"/>
    <lineage>
        <taxon>Viruses</taxon>
        <taxon>Duplodnaviria</taxon>
        <taxon>Heunggongvirae</taxon>
        <taxon>Uroviricota</taxon>
        <taxon>Caudoviricetes</taxon>
        <taxon>Bclasvirinae</taxon>
        <taxon>Acadianvirus</taxon>
        <taxon>Acadianvirus acadian</taxon>
    </lineage>
</organism>
<dbReference type="InterPro" id="IPR055609">
    <property type="entry name" value="DUF7185"/>
</dbReference>
<dbReference type="Pfam" id="PF23814">
    <property type="entry name" value="DUF7185"/>
    <property type="match status" value="1"/>
</dbReference>
<evidence type="ECO:0000313" key="2">
    <source>
        <dbReference type="Proteomes" id="UP000291464"/>
    </source>
</evidence>
<gene>
    <name evidence="1" type="primary">21</name>
    <name evidence="1" type="ORF">SEA_DONNY_21</name>
</gene>
<name>A0A481VRL2_9CAUD</name>
<proteinExistence type="predicted"/>